<dbReference type="CDD" id="cd02440">
    <property type="entry name" value="AdoMet_MTases"/>
    <property type="match status" value="1"/>
</dbReference>
<sequence length="226" mass="25947">MTMSLYKIKQEEYFTRVRHDLVSLMPKTGSIKVLEIGSGGGDTLVYLKHSNRASEVVGVDVFKLEGTNQDHELIDQFIIADIENQELDLEKEYFDAIICGDVLEHLVDPWTVLSKVEKFLKPGGQLIVSVPNIRFYKVLYKIIFKGDFQYDPLGGVLDKTHLRFFCKKNLVDLVSLPNFKFELVTSIQRFPGHPMSWKVNLFNKLTLMIFDDFFASQFIAVSKKEG</sequence>
<evidence type="ECO:0000313" key="3">
    <source>
        <dbReference type="Proteomes" id="UP000290407"/>
    </source>
</evidence>
<proteinExistence type="predicted"/>
<dbReference type="SUPFAM" id="SSF53335">
    <property type="entry name" value="S-adenosyl-L-methionine-dependent methyltransferases"/>
    <property type="match status" value="1"/>
</dbReference>
<comment type="caution">
    <text evidence="2">The sequence shown here is derived from an EMBL/GenBank/DDBJ whole genome shotgun (WGS) entry which is preliminary data.</text>
</comment>
<dbReference type="GO" id="GO:0032259">
    <property type="term" value="P:methylation"/>
    <property type="evidence" value="ECO:0007669"/>
    <property type="project" value="UniProtKB-KW"/>
</dbReference>
<reference evidence="2 3" key="1">
    <citation type="submission" date="2019-01" db="EMBL/GenBank/DDBJ databases">
        <title>Spirosoma flava sp. nov., a propanil-degrading bacterium isolated from herbicide-contaminated soil.</title>
        <authorList>
            <person name="Zhang L."/>
            <person name="Jiang J.-D."/>
        </authorList>
    </citation>
    <scope>NUCLEOTIDE SEQUENCE [LARGE SCALE GENOMIC DNA]</scope>
    <source>
        <strain evidence="2 3">TY50</strain>
    </source>
</reference>
<keyword evidence="3" id="KW-1185">Reference proteome</keyword>
<dbReference type="InterPro" id="IPR029063">
    <property type="entry name" value="SAM-dependent_MTases_sf"/>
</dbReference>
<dbReference type="PANTHER" id="PTHR43861">
    <property type="entry name" value="TRANS-ACONITATE 2-METHYLTRANSFERASE-RELATED"/>
    <property type="match status" value="1"/>
</dbReference>
<organism evidence="2 3">
    <name type="scientific">Spirosoma sordidisoli</name>
    <dbReference type="NCBI Taxonomy" id="2502893"/>
    <lineage>
        <taxon>Bacteria</taxon>
        <taxon>Pseudomonadati</taxon>
        <taxon>Bacteroidota</taxon>
        <taxon>Cytophagia</taxon>
        <taxon>Cytophagales</taxon>
        <taxon>Cytophagaceae</taxon>
        <taxon>Spirosoma</taxon>
    </lineage>
</organism>
<dbReference type="AlphaFoldDB" id="A0A4Q2UIX8"/>
<accession>A0A4Q2UIX8</accession>
<dbReference type="Proteomes" id="UP000290407">
    <property type="component" value="Unassembled WGS sequence"/>
</dbReference>
<dbReference type="EMBL" id="SBLB01000005">
    <property type="protein sequence ID" value="RYC68542.1"/>
    <property type="molecule type" value="Genomic_DNA"/>
</dbReference>
<dbReference type="Pfam" id="PF08241">
    <property type="entry name" value="Methyltransf_11"/>
    <property type="match status" value="1"/>
</dbReference>
<name>A0A4Q2UIX8_9BACT</name>
<dbReference type="Gene3D" id="3.40.50.150">
    <property type="entry name" value="Vaccinia Virus protein VP39"/>
    <property type="match status" value="1"/>
</dbReference>
<keyword evidence="2" id="KW-0489">Methyltransferase</keyword>
<dbReference type="InterPro" id="IPR013216">
    <property type="entry name" value="Methyltransf_11"/>
</dbReference>
<dbReference type="GO" id="GO:0008757">
    <property type="term" value="F:S-adenosylmethionine-dependent methyltransferase activity"/>
    <property type="evidence" value="ECO:0007669"/>
    <property type="project" value="InterPro"/>
</dbReference>
<gene>
    <name evidence="2" type="ORF">EQG79_19535</name>
</gene>
<keyword evidence="2" id="KW-0808">Transferase</keyword>
<evidence type="ECO:0000313" key="2">
    <source>
        <dbReference type="EMBL" id="RYC68542.1"/>
    </source>
</evidence>
<feature type="domain" description="Methyltransferase type 11" evidence="1">
    <location>
        <begin position="34"/>
        <end position="128"/>
    </location>
</feature>
<protein>
    <submittedName>
        <fullName evidence="2">Class I SAM-dependent methyltransferase</fullName>
    </submittedName>
</protein>
<evidence type="ECO:0000259" key="1">
    <source>
        <dbReference type="Pfam" id="PF08241"/>
    </source>
</evidence>